<reference evidence="1 2" key="1">
    <citation type="submission" date="2018-10" db="EMBL/GenBank/DDBJ databases">
        <title>Draft genome sequence for the type isolate of Erwinia psidii, agent causal of bacterial blight in guava (Psidium guajava) and wilt and die-back of Eucalyptus spp.</title>
        <authorList>
            <person name="Hermenegildo P.S."/>
            <person name="Santos S.A."/>
            <person name="Guimaraes L.M.S."/>
            <person name="Vidigal P.M.P."/>
            <person name="Pereira I.C."/>
            <person name="Badel J.L."/>
            <person name="Alfenas-Zerbini P."/>
            <person name="Ferreira M.A.S.V."/>
            <person name="Alfenas A.C."/>
        </authorList>
    </citation>
    <scope>NUCLEOTIDE SEQUENCE [LARGE SCALE GENOMIC DNA]</scope>
    <source>
        <strain evidence="1 2">IBSBF 435</strain>
    </source>
</reference>
<gene>
    <name evidence="1" type="ORF">EB241_01520</name>
</gene>
<proteinExistence type="predicted"/>
<evidence type="ECO:0000313" key="1">
    <source>
        <dbReference type="EMBL" id="RQM40010.1"/>
    </source>
</evidence>
<evidence type="ECO:0000313" key="2">
    <source>
        <dbReference type="Proteomes" id="UP000279457"/>
    </source>
</evidence>
<keyword evidence="2" id="KW-1185">Reference proteome</keyword>
<accession>A0A3N6SEY7</accession>
<dbReference type="AlphaFoldDB" id="A0A3N6SEY7"/>
<dbReference type="EMBL" id="RHHM01000001">
    <property type="protein sequence ID" value="RQM40010.1"/>
    <property type="molecule type" value="Genomic_DNA"/>
</dbReference>
<organism evidence="1 2">
    <name type="scientific">Erwinia psidii</name>
    <dbReference type="NCBI Taxonomy" id="69224"/>
    <lineage>
        <taxon>Bacteria</taxon>
        <taxon>Pseudomonadati</taxon>
        <taxon>Pseudomonadota</taxon>
        <taxon>Gammaproteobacteria</taxon>
        <taxon>Enterobacterales</taxon>
        <taxon>Erwiniaceae</taxon>
        <taxon>Erwinia</taxon>
    </lineage>
</organism>
<name>A0A3N6SEY7_9GAMM</name>
<dbReference type="OrthoDB" id="6519936at2"/>
<dbReference type="Proteomes" id="UP000279457">
    <property type="component" value="Unassembled WGS sequence"/>
</dbReference>
<dbReference type="RefSeq" id="WP_124231453.1">
    <property type="nucleotide sequence ID" value="NZ_RHHM01000001.1"/>
</dbReference>
<sequence length="106" mass="12160">MLKTFTLRLTLGVGKYLLADIRALLPAESVQFFSNELDEEWHYTLLCIHSDHSCSLIVSAILVWLQLKRIRILIYRTATEHQDVSQCSADELFHLLSRPGAVLYLS</sequence>
<protein>
    <submittedName>
        <fullName evidence="1">Uncharacterized protein</fullName>
    </submittedName>
</protein>
<comment type="caution">
    <text evidence="1">The sequence shown here is derived from an EMBL/GenBank/DDBJ whole genome shotgun (WGS) entry which is preliminary data.</text>
</comment>